<dbReference type="EMBL" id="JAIBSC010000003">
    <property type="protein sequence ID" value="KAH1911136.1"/>
    <property type="molecule type" value="Genomic_DNA"/>
</dbReference>
<comment type="caution">
    <text evidence="1">The sequence shown here is derived from an EMBL/GenBank/DDBJ whole genome shotgun (WGS) entry which is preliminary data.</text>
</comment>
<dbReference type="Proteomes" id="UP000813423">
    <property type="component" value="Unassembled WGS sequence"/>
</dbReference>
<sequence length="254" mass="29089">MSLRAPNVMRWTRLKDECLEVLNTSPAALASDKVLWQHIQLQHITEEFAMQLSAKETSPDRSRAVQTQLAHREFKRQLDEWRRGVADGCWDEALEFAYHFSLLYINEVAYCAPTNNDATDNSPSVVATETHAIPEFLEKTDTSFEFSPLWICRRSEPYQRLTKLPTHDARLQVARLQVPQQPLTRILCLSLAPLLGTDFSTAMPRGIPNIEQMDDNACMGLDWSEVPDMAFDLSNLTRQSRQSRSRIPALIQMQ</sequence>
<organism evidence="1 2">
    <name type="scientific">Aspergillus fumigatus</name>
    <name type="common">Neosartorya fumigata</name>
    <dbReference type="NCBI Taxonomy" id="746128"/>
    <lineage>
        <taxon>Eukaryota</taxon>
        <taxon>Fungi</taxon>
        <taxon>Dikarya</taxon>
        <taxon>Ascomycota</taxon>
        <taxon>Pezizomycotina</taxon>
        <taxon>Eurotiomycetes</taxon>
        <taxon>Eurotiomycetidae</taxon>
        <taxon>Eurotiales</taxon>
        <taxon>Aspergillaceae</taxon>
        <taxon>Aspergillus</taxon>
        <taxon>Aspergillus subgen. Fumigati</taxon>
    </lineage>
</organism>
<name>A0A8H4MIB6_ASPFM</name>
<gene>
    <name evidence="1" type="ORF">KXV57_004535</name>
</gene>
<evidence type="ECO:0000313" key="1">
    <source>
        <dbReference type="EMBL" id="KAH1911136.1"/>
    </source>
</evidence>
<evidence type="ECO:0000313" key="2">
    <source>
        <dbReference type="Proteomes" id="UP000813423"/>
    </source>
</evidence>
<proteinExistence type="predicted"/>
<protein>
    <submittedName>
        <fullName evidence="1">Uncharacterized protein</fullName>
    </submittedName>
</protein>
<reference evidence="1" key="1">
    <citation type="submission" date="2021-08" db="EMBL/GenBank/DDBJ databases">
        <title>Global Aspergillus fumigatus from environmental and clinical sources.</title>
        <authorList>
            <person name="Barber A."/>
            <person name="Sae-Ong T."/>
        </authorList>
    </citation>
    <scope>NUCLEOTIDE SEQUENCE</scope>
    <source>
        <strain evidence="1">NRZ-2016-071</strain>
    </source>
</reference>
<dbReference type="AlphaFoldDB" id="A0A8H4MIB6"/>
<accession>A0A8H4MIB6</accession>